<gene>
    <name evidence="3" type="ORF">HP467_06240</name>
</gene>
<name>A0A850DRY6_9MICO</name>
<evidence type="ECO:0000313" key="4">
    <source>
        <dbReference type="Proteomes" id="UP000539146"/>
    </source>
</evidence>
<sequence>MDSEPPKGDDLQRLLVTMKQDVLARATPRRGPRRRRTGIAIGVVAALLLGAAGGSVALGLIPGQDDRAAPPAATATPEPRPTRTPDGAPVVDSPPPTPTPTPTSTRRPFALDDPGTWTISGTEVGPIALDGAYDAETDDLAATYVHSPCYALWDPREPSGPSGEAPSLFIVPDGSGGISGVDIAGLPRPAAPTTAEGLGLGSTLDELRAAYPDLHYTVFDGAAPEPDPADENPYGVWTTTIDGGHVSFHVTATTPVNGIWVSIQRATPPTEFCG</sequence>
<dbReference type="Proteomes" id="UP000539146">
    <property type="component" value="Unassembled WGS sequence"/>
</dbReference>
<evidence type="ECO:0000256" key="1">
    <source>
        <dbReference type="SAM" id="MobiDB-lite"/>
    </source>
</evidence>
<organism evidence="3 4">
    <name type="scientific">Curtobacterium citreum</name>
    <dbReference type="NCBI Taxonomy" id="2036"/>
    <lineage>
        <taxon>Bacteria</taxon>
        <taxon>Bacillati</taxon>
        <taxon>Actinomycetota</taxon>
        <taxon>Actinomycetes</taxon>
        <taxon>Micrococcales</taxon>
        <taxon>Microbacteriaceae</taxon>
        <taxon>Curtobacterium</taxon>
    </lineage>
</organism>
<feature type="compositionally biased region" description="Pro residues" evidence="1">
    <location>
        <begin position="92"/>
        <end position="101"/>
    </location>
</feature>
<keyword evidence="2" id="KW-0812">Transmembrane</keyword>
<feature type="region of interest" description="Disordered" evidence="1">
    <location>
        <begin position="66"/>
        <end position="117"/>
    </location>
</feature>
<dbReference type="EMBL" id="JABMCG010000093">
    <property type="protein sequence ID" value="NUU27711.1"/>
    <property type="molecule type" value="Genomic_DNA"/>
</dbReference>
<keyword evidence="2" id="KW-1133">Transmembrane helix</keyword>
<protein>
    <submittedName>
        <fullName evidence="3">Uncharacterized protein</fullName>
    </submittedName>
</protein>
<comment type="caution">
    <text evidence="3">The sequence shown here is derived from an EMBL/GenBank/DDBJ whole genome shotgun (WGS) entry which is preliminary data.</text>
</comment>
<proteinExistence type="predicted"/>
<dbReference type="RefSeq" id="WP_175325578.1">
    <property type="nucleotide sequence ID" value="NZ_BAAAWP010000001.1"/>
</dbReference>
<dbReference type="AlphaFoldDB" id="A0A850DRY6"/>
<evidence type="ECO:0000256" key="2">
    <source>
        <dbReference type="SAM" id="Phobius"/>
    </source>
</evidence>
<accession>A0A850DRY6</accession>
<keyword evidence="2" id="KW-0472">Membrane</keyword>
<reference evidence="3 4" key="1">
    <citation type="submission" date="2020-05" db="EMBL/GenBank/DDBJ databases">
        <title>Genome Sequencing of Type Strains.</title>
        <authorList>
            <person name="Lemaire J.F."/>
            <person name="Inderbitzin P."/>
            <person name="Gregorio O.A."/>
            <person name="Collins S.B."/>
            <person name="Wespe N."/>
            <person name="Knight-Connoni V."/>
        </authorList>
    </citation>
    <scope>NUCLEOTIDE SEQUENCE [LARGE SCALE GENOMIC DNA]</scope>
    <source>
        <strain evidence="3 4">DSM 20512</strain>
    </source>
</reference>
<feature type="transmembrane region" description="Helical" evidence="2">
    <location>
        <begin position="39"/>
        <end position="61"/>
    </location>
</feature>
<evidence type="ECO:0000313" key="3">
    <source>
        <dbReference type="EMBL" id="NUU27711.1"/>
    </source>
</evidence>